<feature type="compositionally biased region" description="Basic and acidic residues" evidence="1">
    <location>
        <begin position="63"/>
        <end position="77"/>
    </location>
</feature>
<dbReference type="EMBL" id="CP000885">
    <property type="protein sequence ID" value="ABX42333.1"/>
    <property type="molecule type" value="Genomic_DNA"/>
</dbReference>
<dbReference type="KEGG" id="cpy:Cphy_1965"/>
<dbReference type="Proteomes" id="UP000000370">
    <property type="component" value="Chromosome"/>
</dbReference>
<dbReference type="RefSeq" id="WP_012199987.1">
    <property type="nucleotide sequence ID" value="NC_010001.1"/>
</dbReference>
<dbReference type="STRING" id="357809.Cphy_1965"/>
<dbReference type="PANTHER" id="PTHR34094:SF1">
    <property type="entry name" value="PROTEIN FAM185A"/>
    <property type="match status" value="1"/>
</dbReference>
<feature type="domain" description="DUF4097" evidence="2">
    <location>
        <begin position="96"/>
        <end position="282"/>
    </location>
</feature>
<dbReference type="AlphaFoldDB" id="A9KHP8"/>
<dbReference type="InterPro" id="IPR025164">
    <property type="entry name" value="Toastrack_DUF4097"/>
</dbReference>
<evidence type="ECO:0000313" key="3">
    <source>
        <dbReference type="EMBL" id="ABX42333.1"/>
    </source>
</evidence>
<reference evidence="4" key="1">
    <citation type="submission" date="2007-11" db="EMBL/GenBank/DDBJ databases">
        <title>Complete genome sequence of Clostridium phytofermentans ISDg.</title>
        <authorList>
            <person name="Leschine S.B."/>
            <person name="Warnick T.A."/>
            <person name="Blanchard J.L."/>
            <person name="Schnell D.J."/>
            <person name="Petit E.L."/>
            <person name="LaTouf W.G."/>
            <person name="Copeland A."/>
            <person name="Lucas S."/>
            <person name="Lapidus A."/>
            <person name="Barry K."/>
            <person name="Glavina del Rio T."/>
            <person name="Dalin E."/>
            <person name="Tice H."/>
            <person name="Pitluck S."/>
            <person name="Kiss H."/>
            <person name="Brettin T."/>
            <person name="Bruce D."/>
            <person name="Detter J.C."/>
            <person name="Han C."/>
            <person name="Kuske C."/>
            <person name="Schmutz J."/>
            <person name="Larimer F."/>
            <person name="Land M."/>
            <person name="Hauser L."/>
            <person name="Kyrpides N."/>
            <person name="Kim E.A."/>
            <person name="Richardson P."/>
        </authorList>
    </citation>
    <scope>NUCLEOTIDE SEQUENCE [LARGE SCALE GENOMIC DNA]</scope>
    <source>
        <strain evidence="4">ATCC 700394 / DSM 18823 / ISDg</strain>
    </source>
</reference>
<dbReference type="Pfam" id="PF13349">
    <property type="entry name" value="DUF4097"/>
    <property type="match status" value="2"/>
</dbReference>
<sequence>MTKNEYMEKLKETLVGFEADITKEILEDYEEHFEMGLKKGKSAEQICEELGDINEIAKELKGLEKEHTSSKNNKEENTTTNSEWKQEKTEEVNLKDIIVDALFADVIVIPSGSNQITLNYVNYGDQNQQMMYEFRSWQEGDKIFAKVIKKETNFGFFNYIKTPRMKIEIKVPDYFPNIHLNSTSGDMKLTGSKSNEVVVSTISGDIELQNYHAKTMQLKSLSGDVKLVNSNGEMLRCNSTSGDLRLERVNYKDYILDTSSGEIELIRAEGISVNSKNKSGDISLRDCRINKVDSKTLSGDVTIENIMADSFHMQSTSGDVRAEDSKISQFSLRSTSGDVRASRIKSSIINATSKSGDVSATAESKEWRASTISGEVSITSECDAMIKVSTISGDVRLQLQNHGNGYEANIRTVSGTRSLTFEGSNSNLYRNGSYVFGNGGCKVEANTTSGDIKIRG</sequence>
<dbReference type="HOGENOM" id="CLU_599509_0_0_9"/>
<evidence type="ECO:0000256" key="1">
    <source>
        <dbReference type="SAM" id="MobiDB-lite"/>
    </source>
</evidence>
<feature type="domain" description="DUF4097" evidence="2">
    <location>
        <begin position="368"/>
        <end position="455"/>
    </location>
</feature>
<evidence type="ECO:0000259" key="2">
    <source>
        <dbReference type="Pfam" id="PF13349"/>
    </source>
</evidence>
<keyword evidence="4" id="KW-1185">Reference proteome</keyword>
<accession>A9KHP8</accession>
<proteinExistence type="predicted"/>
<evidence type="ECO:0000313" key="4">
    <source>
        <dbReference type="Proteomes" id="UP000000370"/>
    </source>
</evidence>
<feature type="region of interest" description="Disordered" evidence="1">
    <location>
        <begin position="63"/>
        <end position="87"/>
    </location>
</feature>
<name>A9KHP8_LACP7</name>
<protein>
    <submittedName>
        <fullName evidence="3">Membrane protein-like protein</fullName>
    </submittedName>
</protein>
<gene>
    <name evidence="3" type="ordered locus">Cphy_1965</name>
</gene>
<dbReference type="PANTHER" id="PTHR34094">
    <property type="match status" value="1"/>
</dbReference>
<organism evidence="3 4">
    <name type="scientific">Lachnoclostridium phytofermentans (strain ATCC 700394 / DSM 18823 / ISDg)</name>
    <name type="common">Clostridium phytofermentans</name>
    <dbReference type="NCBI Taxonomy" id="357809"/>
    <lineage>
        <taxon>Bacteria</taxon>
        <taxon>Bacillati</taxon>
        <taxon>Bacillota</taxon>
        <taxon>Clostridia</taxon>
        <taxon>Lachnospirales</taxon>
        <taxon>Lachnospiraceae</taxon>
    </lineage>
</organism>
<dbReference type="eggNOG" id="COG3595">
    <property type="taxonomic scope" value="Bacteria"/>
</dbReference>